<evidence type="ECO:0000313" key="6">
    <source>
        <dbReference type="EMBL" id="KAF7280568.1"/>
    </source>
</evidence>
<dbReference type="GO" id="GO:0016491">
    <property type="term" value="F:oxidoreductase activity"/>
    <property type="evidence" value="ECO:0007669"/>
    <property type="project" value="UniProtKB-KW"/>
</dbReference>
<evidence type="ECO:0000313" key="7">
    <source>
        <dbReference type="Proteomes" id="UP000625711"/>
    </source>
</evidence>
<dbReference type="Pfam" id="PF00107">
    <property type="entry name" value="ADH_zinc_N"/>
    <property type="match status" value="1"/>
</dbReference>
<dbReference type="EMBL" id="JAACXV010000286">
    <property type="protein sequence ID" value="KAF7280568.1"/>
    <property type="molecule type" value="Genomic_DNA"/>
</dbReference>
<dbReference type="Gene3D" id="3.40.50.720">
    <property type="entry name" value="NAD(P)-binding Rossmann-like Domain"/>
    <property type="match status" value="1"/>
</dbReference>
<dbReference type="Proteomes" id="UP000625711">
    <property type="component" value="Unassembled WGS sequence"/>
</dbReference>
<reference evidence="6" key="1">
    <citation type="submission" date="2020-08" db="EMBL/GenBank/DDBJ databases">
        <title>Genome sequencing and assembly of the red palm weevil Rhynchophorus ferrugineus.</title>
        <authorList>
            <person name="Dias G.B."/>
            <person name="Bergman C.M."/>
            <person name="Manee M."/>
        </authorList>
    </citation>
    <scope>NUCLEOTIDE SEQUENCE</scope>
    <source>
        <strain evidence="6">AA-2017</strain>
        <tissue evidence="6">Whole larva</tissue>
    </source>
</reference>
<accession>A0A834IMG7</accession>
<dbReference type="SMART" id="SM00829">
    <property type="entry name" value="PKS_ER"/>
    <property type="match status" value="1"/>
</dbReference>
<dbReference type="InterPro" id="IPR013149">
    <property type="entry name" value="ADH-like_C"/>
</dbReference>
<dbReference type="AlphaFoldDB" id="A0A834IMG7"/>
<keyword evidence="7" id="KW-1185">Reference proteome</keyword>
<dbReference type="InterPro" id="IPR036291">
    <property type="entry name" value="NAD(P)-bd_dom_sf"/>
</dbReference>
<dbReference type="GO" id="GO:0008270">
    <property type="term" value="F:zinc ion binding"/>
    <property type="evidence" value="ECO:0007669"/>
    <property type="project" value="InterPro"/>
</dbReference>
<feature type="domain" description="Enoyl reductase (ER)" evidence="5">
    <location>
        <begin position="8"/>
        <end position="342"/>
    </location>
</feature>
<dbReference type="PANTHER" id="PTHR43401">
    <property type="entry name" value="L-THREONINE 3-DEHYDROGENASE"/>
    <property type="match status" value="1"/>
</dbReference>
<evidence type="ECO:0000256" key="4">
    <source>
        <dbReference type="RuleBase" id="RU361277"/>
    </source>
</evidence>
<evidence type="ECO:0000259" key="5">
    <source>
        <dbReference type="SMART" id="SM00829"/>
    </source>
</evidence>
<proteinExistence type="inferred from homology"/>
<dbReference type="InterPro" id="IPR020843">
    <property type="entry name" value="ER"/>
</dbReference>
<comment type="cofactor">
    <cofactor evidence="4">
        <name>Zn(2+)</name>
        <dbReference type="ChEBI" id="CHEBI:29105"/>
    </cofactor>
</comment>
<gene>
    <name evidence="6" type="ORF">GWI33_005767</name>
</gene>
<keyword evidence="3" id="KW-0560">Oxidoreductase</keyword>
<organism evidence="6 7">
    <name type="scientific">Rhynchophorus ferrugineus</name>
    <name type="common">Red palm weevil</name>
    <name type="synonym">Curculio ferrugineus</name>
    <dbReference type="NCBI Taxonomy" id="354439"/>
    <lineage>
        <taxon>Eukaryota</taxon>
        <taxon>Metazoa</taxon>
        <taxon>Ecdysozoa</taxon>
        <taxon>Arthropoda</taxon>
        <taxon>Hexapoda</taxon>
        <taxon>Insecta</taxon>
        <taxon>Pterygota</taxon>
        <taxon>Neoptera</taxon>
        <taxon>Endopterygota</taxon>
        <taxon>Coleoptera</taxon>
        <taxon>Polyphaga</taxon>
        <taxon>Cucujiformia</taxon>
        <taxon>Curculionidae</taxon>
        <taxon>Dryophthorinae</taxon>
        <taxon>Rhynchophorus</taxon>
    </lineage>
</organism>
<dbReference type="OrthoDB" id="3941538at2759"/>
<comment type="caution">
    <text evidence="6">The sequence shown here is derived from an EMBL/GenBank/DDBJ whole genome shotgun (WGS) entry which is preliminary data.</text>
</comment>
<evidence type="ECO:0000256" key="3">
    <source>
        <dbReference type="ARBA" id="ARBA00023002"/>
    </source>
</evidence>
<dbReference type="InterPro" id="IPR011032">
    <property type="entry name" value="GroES-like_sf"/>
</dbReference>
<dbReference type="Pfam" id="PF08240">
    <property type="entry name" value="ADH_N"/>
    <property type="match status" value="1"/>
</dbReference>
<protein>
    <recommendedName>
        <fullName evidence="5">Enoyl reductase (ER) domain-containing protein</fullName>
    </recommendedName>
</protein>
<keyword evidence="1 4" id="KW-0479">Metal-binding</keyword>
<dbReference type="InterPro" id="IPR050129">
    <property type="entry name" value="Zn_alcohol_dh"/>
</dbReference>
<evidence type="ECO:0000256" key="1">
    <source>
        <dbReference type="ARBA" id="ARBA00022723"/>
    </source>
</evidence>
<dbReference type="InterPro" id="IPR013154">
    <property type="entry name" value="ADH-like_N"/>
</dbReference>
<dbReference type="Gene3D" id="3.90.180.10">
    <property type="entry name" value="Medium-chain alcohol dehydrogenases, catalytic domain"/>
    <property type="match status" value="1"/>
</dbReference>
<dbReference type="PANTHER" id="PTHR43401:SF2">
    <property type="entry name" value="L-THREONINE 3-DEHYDROGENASE"/>
    <property type="match status" value="1"/>
</dbReference>
<evidence type="ECO:0000256" key="2">
    <source>
        <dbReference type="ARBA" id="ARBA00022833"/>
    </source>
</evidence>
<keyword evidence="2 4" id="KW-0862">Zinc</keyword>
<dbReference type="SUPFAM" id="SSF50129">
    <property type="entry name" value="GroES-like"/>
    <property type="match status" value="1"/>
</dbReference>
<name>A0A834IMG7_RHYFE</name>
<dbReference type="InterPro" id="IPR002328">
    <property type="entry name" value="ADH_Zn_CS"/>
</dbReference>
<dbReference type="PROSITE" id="PS00059">
    <property type="entry name" value="ADH_ZINC"/>
    <property type="match status" value="1"/>
</dbReference>
<sequence length="344" mass="37395">MEALRFTGKTKKLEYVQIPIPKVSQPNQVLVKVAFSGVCGTDLHIISGDFPCLDETFTLGHEFSGTVYEVGSAVHNVKKGDKVVVDPNDGCRCCDFCHSGKPHFCKIGGKTNLGVHNNGGWSTYALVPDHLVQKLPESITLQQGSLAEPISCLSHGWDMLSPVPVGSRILVIGAGIIGSLWVCLLHLQGHRKVTVSEPNVNRLSFLKKLETGYDLVTPTQLGEKSTADPNYHFDVVIDCSGFCPAIEQGLSLLDKGGKLCCFGIPPPGAKISVAPFDLYDREITIFAVKVNPYSFVKSIGFLEALGQKYLDYEKLGIQVFDLKDYQKALSALKAGQVAKAVFRL</sequence>
<dbReference type="SUPFAM" id="SSF51735">
    <property type="entry name" value="NAD(P)-binding Rossmann-fold domains"/>
    <property type="match status" value="1"/>
</dbReference>
<comment type="similarity">
    <text evidence="4">Belongs to the zinc-containing alcohol dehydrogenase family.</text>
</comment>